<gene>
    <name evidence="7" type="ORF">AMJ52_03180</name>
</gene>
<feature type="domain" description="4Fe-4S ferredoxin-type" evidence="6">
    <location>
        <begin position="26"/>
        <end position="86"/>
    </location>
</feature>
<protein>
    <recommendedName>
        <fullName evidence="6">4Fe-4S ferredoxin-type domain-containing protein</fullName>
    </recommendedName>
</protein>
<keyword evidence="3" id="KW-0560">Oxidoreductase</keyword>
<dbReference type="Gene3D" id="1.10.1060.10">
    <property type="entry name" value="Alpha-helical ferredoxin"/>
    <property type="match status" value="1"/>
</dbReference>
<dbReference type="InterPro" id="IPR051460">
    <property type="entry name" value="HdrC_iron-sulfur_subunit"/>
</dbReference>
<evidence type="ECO:0000259" key="6">
    <source>
        <dbReference type="Pfam" id="PF13187"/>
    </source>
</evidence>
<comment type="caution">
    <text evidence="7">The sequence shown here is derived from an EMBL/GenBank/DDBJ whole genome shotgun (WGS) entry which is preliminary data.</text>
</comment>
<dbReference type="EMBL" id="LJNI01000028">
    <property type="protein sequence ID" value="KPJ73777.1"/>
    <property type="molecule type" value="Genomic_DNA"/>
</dbReference>
<dbReference type="InterPro" id="IPR017896">
    <property type="entry name" value="4Fe4S_Fe-S-bd"/>
</dbReference>
<evidence type="ECO:0000256" key="1">
    <source>
        <dbReference type="ARBA" id="ARBA00022485"/>
    </source>
</evidence>
<dbReference type="InterPro" id="IPR017900">
    <property type="entry name" value="4Fe4S_Fe_S_CS"/>
</dbReference>
<dbReference type="Proteomes" id="UP000051012">
    <property type="component" value="Unassembled WGS sequence"/>
</dbReference>
<organism evidence="7 8">
    <name type="scientific">candidate division TA06 bacterium DG_78</name>
    <dbReference type="NCBI Taxonomy" id="1703772"/>
    <lineage>
        <taxon>Bacteria</taxon>
        <taxon>Bacteria division TA06</taxon>
    </lineage>
</organism>
<keyword evidence="2" id="KW-0479">Metal-binding</keyword>
<dbReference type="PANTHER" id="PTHR43255">
    <property type="entry name" value="IRON-SULFUR-BINDING OXIDOREDUCTASE FADF-RELATED-RELATED"/>
    <property type="match status" value="1"/>
</dbReference>
<dbReference type="PANTHER" id="PTHR43255:SF1">
    <property type="entry name" value="IRON-SULFUR-BINDING OXIDOREDUCTASE FADF-RELATED"/>
    <property type="match status" value="1"/>
</dbReference>
<accession>A0A0S7YG74</accession>
<evidence type="ECO:0000313" key="7">
    <source>
        <dbReference type="EMBL" id="KPJ73777.1"/>
    </source>
</evidence>
<dbReference type="Pfam" id="PF13187">
    <property type="entry name" value="Fer4_9"/>
    <property type="match status" value="1"/>
</dbReference>
<dbReference type="GO" id="GO:0051539">
    <property type="term" value="F:4 iron, 4 sulfur cluster binding"/>
    <property type="evidence" value="ECO:0007669"/>
    <property type="project" value="UniProtKB-KW"/>
</dbReference>
<evidence type="ECO:0000256" key="4">
    <source>
        <dbReference type="ARBA" id="ARBA00023004"/>
    </source>
</evidence>
<dbReference type="GO" id="GO:0005886">
    <property type="term" value="C:plasma membrane"/>
    <property type="evidence" value="ECO:0007669"/>
    <property type="project" value="TreeGrafter"/>
</dbReference>
<name>A0A0S7YG74_UNCT6</name>
<sequence>MIELKNADPNFKWEIIKREGGEGLLKCFGCSDCAASCPVRYFDERYNPRKIIRLTLLGMKKEVLSSPFLWFCAHCHACTERCPQGIMVAEVINAIKNYAAEQDYCPEGYKMQLDLLNKLGRLYEIEDFDLRKREKLGLPPINKIISEVAKILEHTGIIERVHSKNAHANLKSETRNTNE</sequence>
<evidence type="ECO:0000256" key="3">
    <source>
        <dbReference type="ARBA" id="ARBA00023002"/>
    </source>
</evidence>
<evidence type="ECO:0000313" key="8">
    <source>
        <dbReference type="Proteomes" id="UP000051012"/>
    </source>
</evidence>
<dbReference type="InterPro" id="IPR009051">
    <property type="entry name" value="Helical_ferredxn"/>
</dbReference>
<dbReference type="GO" id="GO:0016491">
    <property type="term" value="F:oxidoreductase activity"/>
    <property type="evidence" value="ECO:0007669"/>
    <property type="project" value="UniProtKB-KW"/>
</dbReference>
<dbReference type="SUPFAM" id="SSF46548">
    <property type="entry name" value="alpha-helical ferredoxin"/>
    <property type="match status" value="1"/>
</dbReference>
<reference evidence="7 8" key="1">
    <citation type="journal article" date="2015" name="Microbiome">
        <title>Genomic resolution of linkages in carbon, nitrogen, and sulfur cycling among widespread estuary sediment bacteria.</title>
        <authorList>
            <person name="Baker B.J."/>
            <person name="Lazar C.S."/>
            <person name="Teske A.P."/>
            <person name="Dick G.J."/>
        </authorList>
    </citation>
    <scope>NUCLEOTIDE SEQUENCE [LARGE SCALE GENOMIC DNA]</scope>
    <source>
        <strain evidence="7">DG_78</strain>
    </source>
</reference>
<keyword evidence="1" id="KW-0004">4Fe-4S</keyword>
<dbReference type="GO" id="GO:0046872">
    <property type="term" value="F:metal ion binding"/>
    <property type="evidence" value="ECO:0007669"/>
    <property type="project" value="UniProtKB-KW"/>
</dbReference>
<dbReference type="PROSITE" id="PS00198">
    <property type="entry name" value="4FE4S_FER_1"/>
    <property type="match status" value="2"/>
</dbReference>
<dbReference type="AlphaFoldDB" id="A0A0S7YG74"/>
<evidence type="ECO:0000256" key="2">
    <source>
        <dbReference type="ARBA" id="ARBA00022723"/>
    </source>
</evidence>
<evidence type="ECO:0000256" key="5">
    <source>
        <dbReference type="ARBA" id="ARBA00023014"/>
    </source>
</evidence>
<proteinExistence type="predicted"/>
<keyword evidence="5" id="KW-0411">Iron-sulfur</keyword>
<keyword evidence="4" id="KW-0408">Iron</keyword>